<dbReference type="RefSeq" id="WP_035285071.1">
    <property type="nucleotide sequence ID" value="NZ_AYXG01000155.1"/>
</dbReference>
<keyword evidence="2" id="KW-0472">Membrane</keyword>
<evidence type="ECO:0000256" key="1">
    <source>
        <dbReference type="SAM" id="MobiDB-lite"/>
    </source>
</evidence>
<dbReference type="EMBL" id="AYXG01000155">
    <property type="protein sequence ID" value="EWC60492.1"/>
    <property type="molecule type" value="Genomic_DNA"/>
</dbReference>
<name>W7IUR0_9PSEU</name>
<keyword evidence="2" id="KW-1133">Transmembrane helix</keyword>
<comment type="caution">
    <text evidence="4">The sequence shown here is derived from an EMBL/GenBank/DDBJ whole genome shotgun (WGS) entry which is preliminary data.</text>
</comment>
<dbReference type="Pfam" id="PF10708">
    <property type="entry name" value="DUF2510"/>
    <property type="match status" value="1"/>
</dbReference>
<keyword evidence="5" id="KW-1185">Reference proteome</keyword>
<dbReference type="PROSITE" id="PS50104">
    <property type="entry name" value="TIR"/>
    <property type="match status" value="1"/>
</dbReference>
<evidence type="ECO:0000256" key="2">
    <source>
        <dbReference type="SAM" id="Phobius"/>
    </source>
</evidence>
<dbReference type="Pfam" id="PF13676">
    <property type="entry name" value="TIR_2"/>
    <property type="match status" value="1"/>
</dbReference>
<organism evidence="4 5">
    <name type="scientific">Actinokineospora spheciospongiae</name>
    <dbReference type="NCBI Taxonomy" id="909613"/>
    <lineage>
        <taxon>Bacteria</taxon>
        <taxon>Bacillati</taxon>
        <taxon>Actinomycetota</taxon>
        <taxon>Actinomycetes</taxon>
        <taxon>Pseudonocardiales</taxon>
        <taxon>Pseudonocardiaceae</taxon>
        <taxon>Actinokineospora</taxon>
    </lineage>
</organism>
<sequence>MQVFVSHASADRDAAARLRADLAQLGRQVALDRGEPVGVRWWEGVLHRLRQSEVFVLVLSPDSVRNPGCLAQIRYALALHRPVLLVPARPATPPPEVTDAPVFDPAGLGAERVAKLRVALLSLPTTPPLPDPPPPEPPVPYLEPFRDRLADPRLGEAELRSIFRELRSRLRDEQDRAGVWALLVLLRARPDVPAAQAAELEEVLAPGWQPDPEHRVDRRYWDGQAWTTLVRHEGREFNERRVPPPEATWSGDAPARPRPSTPPRPPGRGPAGHRPLGRRRWVWVGGTALLVAAVVVAGFLWFGDSTTDPRAVARQFVDSVNIGDTDGLVQVACEKVRPTVRTTFLGGGFHLTLESVDPGAEPPTFTVLATDASTDVSDRRTFPLVREAGEWRVCV</sequence>
<dbReference type="STRING" id="909613.UO65_4160"/>
<reference evidence="4 5" key="1">
    <citation type="journal article" date="2014" name="Genome Announc.">
        <title>Draft Genome Sequence of the Antitrypanosomally Active Sponge-Associated Bacterium Actinokineospora sp. Strain EG49.</title>
        <authorList>
            <person name="Harjes J."/>
            <person name="Ryu T."/>
            <person name="Abdelmohsen U.R."/>
            <person name="Moitinho-Silva L."/>
            <person name="Horn H."/>
            <person name="Ravasi T."/>
            <person name="Hentschel U."/>
        </authorList>
    </citation>
    <scope>NUCLEOTIDE SEQUENCE [LARGE SCALE GENOMIC DNA]</scope>
    <source>
        <strain evidence="4 5">EG49</strain>
    </source>
</reference>
<feature type="region of interest" description="Disordered" evidence="1">
    <location>
        <begin position="237"/>
        <end position="276"/>
    </location>
</feature>
<dbReference type="InterPro" id="IPR018929">
    <property type="entry name" value="DUF2510"/>
</dbReference>
<dbReference type="InterPro" id="IPR000157">
    <property type="entry name" value="TIR_dom"/>
</dbReference>
<feature type="domain" description="TIR" evidence="3">
    <location>
        <begin position="1"/>
        <end position="120"/>
    </location>
</feature>
<gene>
    <name evidence="4" type="ORF">UO65_4160</name>
</gene>
<feature type="transmembrane region" description="Helical" evidence="2">
    <location>
        <begin position="281"/>
        <end position="302"/>
    </location>
</feature>
<evidence type="ECO:0000259" key="3">
    <source>
        <dbReference type="PROSITE" id="PS50104"/>
    </source>
</evidence>
<dbReference type="SUPFAM" id="SSF52200">
    <property type="entry name" value="Toll/Interleukin receptor TIR domain"/>
    <property type="match status" value="1"/>
</dbReference>
<evidence type="ECO:0000313" key="4">
    <source>
        <dbReference type="EMBL" id="EWC60492.1"/>
    </source>
</evidence>
<dbReference type="GO" id="GO:0007165">
    <property type="term" value="P:signal transduction"/>
    <property type="evidence" value="ECO:0007669"/>
    <property type="project" value="InterPro"/>
</dbReference>
<keyword evidence="2" id="KW-0812">Transmembrane</keyword>
<dbReference type="InterPro" id="IPR035897">
    <property type="entry name" value="Toll_tir_struct_dom_sf"/>
</dbReference>
<dbReference type="Proteomes" id="UP000019277">
    <property type="component" value="Unassembled WGS sequence"/>
</dbReference>
<dbReference type="Gene3D" id="3.40.50.10140">
    <property type="entry name" value="Toll/interleukin-1 receptor homology (TIR) domain"/>
    <property type="match status" value="1"/>
</dbReference>
<dbReference type="AlphaFoldDB" id="W7IUR0"/>
<dbReference type="OrthoDB" id="4737208at2"/>
<accession>W7IUR0</accession>
<protein>
    <recommendedName>
        <fullName evidence="3">TIR domain-containing protein</fullName>
    </recommendedName>
</protein>
<evidence type="ECO:0000313" key="5">
    <source>
        <dbReference type="Proteomes" id="UP000019277"/>
    </source>
</evidence>
<feature type="compositionally biased region" description="Pro residues" evidence="1">
    <location>
        <begin position="256"/>
        <end position="268"/>
    </location>
</feature>
<proteinExistence type="predicted"/>